<feature type="domain" description="EF-hand" evidence="11">
    <location>
        <begin position="422"/>
        <end position="457"/>
    </location>
</feature>
<dbReference type="PROSITE" id="PS00018">
    <property type="entry name" value="EF_HAND_1"/>
    <property type="match status" value="4"/>
</dbReference>
<proteinExistence type="predicted"/>
<keyword evidence="8 9" id="KW-0472">Membrane</keyword>
<dbReference type="EMBL" id="JACEIK010001008">
    <property type="protein sequence ID" value="MCD7464973.1"/>
    <property type="molecule type" value="Genomic_DNA"/>
</dbReference>
<keyword evidence="5" id="KW-0106">Calcium</keyword>
<evidence type="ECO:0000256" key="2">
    <source>
        <dbReference type="ARBA" id="ARBA00022448"/>
    </source>
</evidence>
<evidence type="ECO:0000313" key="12">
    <source>
        <dbReference type="EMBL" id="MCD7464973.1"/>
    </source>
</evidence>
<evidence type="ECO:0000256" key="7">
    <source>
        <dbReference type="ARBA" id="ARBA00023065"/>
    </source>
</evidence>
<evidence type="ECO:0000256" key="1">
    <source>
        <dbReference type="ARBA" id="ARBA00004127"/>
    </source>
</evidence>
<reference evidence="12 13" key="1">
    <citation type="journal article" date="2021" name="BMC Genomics">
        <title>Datura genome reveals duplications of psychoactive alkaloid biosynthetic genes and high mutation rate following tissue culture.</title>
        <authorList>
            <person name="Rajewski A."/>
            <person name="Carter-House D."/>
            <person name="Stajich J."/>
            <person name="Litt A."/>
        </authorList>
    </citation>
    <scope>NUCLEOTIDE SEQUENCE [LARGE SCALE GENOMIC DNA]</scope>
    <source>
        <strain evidence="12">AR-01</strain>
    </source>
</reference>
<feature type="transmembrane region" description="Helical" evidence="9">
    <location>
        <begin position="88"/>
        <end position="106"/>
    </location>
</feature>
<sequence>MPSLFLWLITFIFVVDQVQSRVLRLNSSDQFISDGVDRVESQATYGKCDHLYGFFPCADSVGGFIFLIAIYQYLLIVGEKLVSNGSKTLFNILGTGIFGATLFQILKAFPRIILVIASGVSSSKEKAQNQVSTGVSTNVGATVFNLTFMWGICVIFGAKERHEKSTLQPEESSLLNCLQVLRNNGVTIDKKTNYTAGIMLLSLIPFAMMQLVNAFNTYFGRRIVIFAALVVSVTFLLSYFTYQLLDPWIQERSLEYSKYENLLVAFLHHVQRHARGMLIDEQGRPDIQVIKRLFSETDRDANKSITLVELENFIIDMQSGKVKVDKNYAISKMLTAFDLNNDKRIDEDEFVEGCKRWIEEAQMLAKSDDSTTRRILHEVVQQYTKKQRDEIAEIEQLMAKILKHVENQALEAEHILKDDGNPNIERIKEIFHQYDSNGNNFITQPELEKLVLSVKYGEVQLNCDDSVTKVMKDFDTDRNNMIDEDEFVHGMIRWLNEAIRMTNCKDKKRAIDEYDKIMWGEVENLVYEVEKDGEINYKLLTWAFNKSVFQVMLGIAMLTLCSKPLVFSIQKLSEAIGMPSFLIPFVIVPLALNARMAIAAIFPASQKCSKTSSLTFSEIYGGVIMNNIMGMTTLLAVVCAKDLTWDYSAQVLIVLVACAIIGLLALFSNRYPLWTSLLAFSLYPSCVMLFYLLQ</sequence>
<dbReference type="Gene3D" id="1.10.238.10">
    <property type="entry name" value="EF-hand"/>
    <property type="match status" value="2"/>
</dbReference>
<keyword evidence="7" id="KW-0406">Ion transport</keyword>
<keyword evidence="4 9" id="KW-0812">Transmembrane</keyword>
<feature type="transmembrane region" description="Helical" evidence="9">
    <location>
        <begin position="647"/>
        <end position="667"/>
    </location>
</feature>
<keyword evidence="13" id="KW-1185">Reference proteome</keyword>
<evidence type="ECO:0000256" key="10">
    <source>
        <dbReference type="SAM" id="SignalP"/>
    </source>
</evidence>
<dbReference type="Proteomes" id="UP000823775">
    <property type="component" value="Unassembled WGS sequence"/>
</dbReference>
<feature type="transmembrane region" description="Helical" evidence="9">
    <location>
        <begin position="51"/>
        <end position="76"/>
    </location>
</feature>
<evidence type="ECO:0000313" key="13">
    <source>
        <dbReference type="Proteomes" id="UP000823775"/>
    </source>
</evidence>
<dbReference type="Pfam" id="PF13499">
    <property type="entry name" value="EF-hand_7"/>
    <property type="match status" value="1"/>
</dbReference>
<keyword evidence="3" id="KW-0050">Antiport</keyword>
<dbReference type="InterPro" id="IPR002048">
    <property type="entry name" value="EF_hand_dom"/>
</dbReference>
<dbReference type="PROSITE" id="PS50222">
    <property type="entry name" value="EF_HAND_2"/>
    <property type="match status" value="3"/>
</dbReference>
<dbReference type="InterPro" id="IPR018247">
    <property type="entry name" value="EF_Hand_1_Ca_BS"/>
</dbReference>
<feature type="domain" description="EF-hand" evidence="11">
    <location>
        <begin position="462"/>
        <end position="497"/>
    </location>
</feature>
<feature type="transmembrane region" description="Helical" evidence="9">
    <location>
        <begin position="139"/>
        <end position="158"/>
    </location>
</feature>
<keyword evidence="2" id="KW-0813">Transport</keyword>
<gene>
    <name evidence="12" type="ORF">HAX54_000307</name>
</gene>
<feature type="transmembrane region" description="Helical" evidence="9">
    <location>
        <begin position="223"/>
        <end position="242"/>
    </location>
</feature>
<keyword evidence="10" id="KW-0732">Signal</keyword>
<evidence type="ECO:0000256" key="6">
    <source>
        <dbReference type="ARBA" id="ARBA00022989"/>
    </source>
</evidence>
<feature type="transmembrane region" description="Helical" evidence="9">
    <location>
        <begin position="674"/>
        <end position="693"/>
    </location>
</feature>
<organism evidence="12 13">
    <name type="scientific">Datura stramonium</name>
    <name type="common">Jimsonweed</name>
    <name type="synonym">Common thornapple</name>
    <dbReference type="NCBI Taxonomy" id="4076"/>
    <lineage>
        <taxon>Eukaryota</taxon>
        <taxon>Viridiplantae</taxon>
        <taxon>Streptophyta</taxon>
        <taxon>Embryophyta</taxon>
        <taxon>Tracheophyta</taxon>
        <taxon>Spermatophyta</taxon>
        <taxon>Magnoliopsida</taxon>
        <taxon>eudicotyledons</taxon>
        <taxon>Gunneridae</taxon>
        <taxon>Pentapetalae</taxon>
        <taxon>asterids</taxon>
        <taxon>lamiids</taxon>
        <taxon>Solanales</taxon>
        <taxon>Solanaceae</taxon>
        <taxon>Solanoideae</taxon>
        <taxon>Datureae</taxon>
        <taxon>Datura</taxon>
    </lineage>
</organism>
<evidence type="ECO:0000256" key="5">
    <source>
        <dbReference type="ARBA" id="ARBA00022837"/>
    </source>
</evidence>
<comment type="caution">
    <text evidence="12">The sequence shown here is derived from an EMBL/GenBank/DDBJ whole genome shotgun (WGS) entry which is preliminary data.</text>
</comment>
<accession>A0ABS8T1Y0</accession>
<evidence type="ECO:0000256" key="4">
    <source>
        <dbReference type="ARBA" id="ARBA00022692"/>
    </source>
</evidence>
<comment type="subcellular location">
    <subcellularLocation>
        <location evidence="1">Endomembrane system</location>
        <topology evidence="1">Multi-pass membrane protein</topology>
    </subcellularLocation>
</comment>
<feature type="domain" description="EF-hand" evidence="11">
    <location>
        <begin position="285"/>
        <end position="320"/>
    </location>
</feature>
<feature type="signal peptide" evidence="10">
    <location>
        <begin position="1"/>
        <end position="20"/>
    </location>
</feature>
<dbReference type="InterPro" id="IPR011992">
    <property type="entry name" value="EF-hand-dom_pair"/>
</dbReference>
<evidence type="ECO:0000259" key="11">
    <source>
        <dbReference type="PROSITE" id="PS50222"/>
    </source>
</evidence>
<keyword evidence="6 9" id="KW-1133">Transmembrane helix</keyword>
<feature type="transmembrane region" description="Helical" evidence="9">
    <location>
        <begin position="581"/>
        <end position="602"/>
    </location>
</feature>
<evidence type="ECO:0000256" key="9">
    <source>
        <dbReference type="SAM" id="Phobius"/>
    </source>
</evidence>
<evidence type="ECO:0000256" key="3">
    <source>
        <dbReference type="ARBA" id="ARBA00022449"/>
    </source>
</evidence>
<dbReference type="Pfam" id="PF01699">
    <property type="entry name" value="Na_Ca_ex"/>
    <property type="match status" value="1"/>
</dbReference>
<dbReference type="SUPFAM" id="SSF47473">
    <property type="entry name" value="EF-hand"/>
    <property type="match status" value="1"/>
</dbReference>
<dbReference type="PANTHER" id="PTHR31503:SF78">
    <property type="entry name" value="EF-HAND DOMAIN-CONTAINING PROTEIN"/>
    <property type="match status" value="1"/>
</dbReference>
<dbReference type="PANTHER" id="PTHR31503">
    <property type="entry name" value="VACUOLAR CALCIUM ION TRANSPORTER"/>
    <property type="match status" value="1"/>
</dbReference>
<feature type="transmembrane region" description="Helical" evidence="9">
    <location>
        <begin position="192"/>
        <end position="211"/>
    </location>
</feature>
<protein>
    <recommendedName>
        <fullName evidence="11">EF-hand domain-containing protein</fullName>
    </recommendedName>
</protein>
<feature type="chain" id="PRO_5047488931" description="EF-hand domain-containing protein" evidence="10">
    <location>
        <begin position="21"/>
        <end position="694"/>
    </location>
</feature>
<feature type="transmembrane region" description="Helical" evidence="9">
    <location>
        <begin position="548"/>
        <end position="569"/>
    </location>
</feature>
<dbReference type="SMART" id="SM00054">
    <property type="entry name" value="EFh"/>
    <property type="match status" value="4"/>
</dbReference>
<name>A0ABS8T1Y0_DATST</name>
<evidence type="ECO:0000256" key="8">
    <source>
        <dbReference type="ARBA" id="ARBA00023136"/>
    </source>
</evidence>
<dbReference type="InterPro" id="IPR004837">
    <property type="entry name" value="NaCa_Exmemb"/>
</dbReference>
<dbReference type="InterPro" id="IPR004713">
    <property type="entry name" value="CaH_exchang"/>
</dbReference>
<dbReference type="CDD" id="cd00051">
    <property type="entry name" value="EFh"/>
    <property type="match status" value="1"/>
</dbReference>
<feature type="transmembrane region" description="Helical" evidence="9">
    <location>
        <begin position="614"/>
        <end position="635"/>
    </location>
</feature>